<dbReference type="AlphaFoldDB" id="A7SM12"/>
<dbReference type="InterPro" id="IPR036770">
    <property type="entry name" value="Ankyrin_rpt-contain_sf"/>
</dbReference>
<gene>
    <name evidence="2" type="ORF">NEMVEDRAFT_v1g214359</name>
</gene>
<dbReference type="Proteomes" id="UP000001593">
    <property type="component" value="Unassembled WGS sequence"/>
</dbReference>
<name>A7SM12_NEMVE</name>
<organism evidence="2 3">
    <name type="scientific">Nematostella vectensis</name>
    <name type="common">Starlet sea anemone</name>
    <dbReference type="NCBI Taxonomy" id="45351"/>
    <lineage>
        <taxon>Eukaryota</taxon>
        <taxon>Metazoa</taxon>
        <taxon>Cnidaria</taxon>
        <taxon>Anthozoa</taxon>
        <taxon>Hexacorallia</taxon>
        <taxon>Actiniaria</taxon>
        <taxon>Edwardsiidae</taxon>
        <taxon>Nematostella</taxon>
    </lineage>
</organism>
<dbReference type="EMBL" id="DS469704">
    <property type="protein sequence ID" value="EDO35232.1"/>
    <property type="molecule type" value="Genomic_DNA"/>
</dbReference>
<proteinExistence type="predicted"/>
<dbReference type="PANTHER" id="PTHR24192">
    <property type="entry name" value="ANKYRIN REPEAT DOMAIN 40"/>
    <property type="match status" value="1"/>
</dbReference>
<dbReference type="InParanoid" id="A7SM12"/>
<dbReference type="eggNOG" id="KOG0307">
    <property type="taxonomic scope" value="Eukaryota"/>
</dbReference>
<sequence>MEGSSKVAEEKLREFCCDGDVEKARFLLQQGVDVNSSNKINGWTPLHWASKRNHTGIVKLLLANGAKLDSTTIRGETAAQLTKDPSIQQLLSVENTIEPVEDSKLPIVPNYIKFPKFIYGRDAKDWGQVDTVNVAKGEELVLKVRKRNNNGIIGEKDFIEVELDFGDLSFENLVDVCCRELSVDPHSVTKIRKLPDTIIRKDKDVKRLKQYQELEIVHN</sequence>
<evidence type="ECO:0000313" key="2">
    <source>
        <dbReference type="EMBL" id="EDO35232.1"/>
    </source>
</evidence>
<dbReference type="SUPFAM" id="SSF48403">
    <property type="entry name" value="Ankyrin repeat"/>
    <property type="match status" value="1"/>
</dbReference>
<dbReference type="PROSITE" id="PS50297">
    <property type="entry name" value="ANK_REP_REGION"/>
    <property type="match status" value="1"/>
</dbReference>
<dbReference type="Gene3D" id="1.25.40.20">
    <property type="entry name" value="Ankyrin repeat-containing domain"/>
    <property type="match status" value="1"/>
</dbReference>
<evidence type="ECO:0000256" key="1">
    <source>
        <dbReference type="PROSITE-ProRule" id="PRU00023"/>
    </source>
</evidence>
<reference evidence="2 3" key="1">
    <citation type="journal article" date="2007" name="Science">
        <title>Sea anemone genome reveals ancestral eumetazoan gene repertoire and genomic organization.</title>
        <authorList>
            <person name="Putnam N.H."/>
            <person name="Srivastava M."/>
            <person name="Hellsten U."/>
            <person name="Dirks B."/>
            <person name="Chapman J."/>
            <person name="Salamov A."/>
            <person name="Terry A."/>
            <person name="Shapiro H."/>
            <person name="Lindquist E."/>
            <person name="Kapitonov V.V."/>
            <person name="Jurka J."/>
            <person name="Genikhovich G."/>
            <person name="Grigoriev I.V."/>
            <person name="Lucas S.M."/>
            <person name="Steele R.E."/>
            <person name="Finnerty J.R."/>
            <person name="Technau U."/>
            <person name="Martindale M.Q."/>
            <person name="Rokhsar D.S."/>
        </authorList>
    </citation>
    <scope>NUCLEOTIDE SEQUENCE [LARGE SCALE GENOMIC DNA]</scope>
    <source>
        <strain evidence="3">CH2 X CH6</strain>
    </source>
</reference>
<dbReference type="Pfam" id="PF12796">
    <property type="entry name" value="Ank_2"/>
    <property type="match status" value="1"/>
</dbReference>
<evidence type="ECO:0000313" key="3">
    <source>
        <dbReference type="Proteomes" id="UP000001593"/>
    </source>
</evidence>
<accession>A7SM12</accession>
<dbReference type="OMA" id="CSNQQIL"/>
<dbReference type="STRING" id="45351.A7SM12"/>
<dbReference type="SMART" id="SM00248">
    <property type="entry name" value="ANK"/>
    <property type="match status" value="1"/>
</dbReference>
<keyword evidence="3" id="KW-1185">Reference proteome</keyword>
<dbReference type="PROSITE" id="PS50088">
    <property type="entry name" value="ANK_REPEAT"/>
    <property type="match status" value="1"/>
</dbReference>
<protein>
    <recommendedName>
        <fullName evidence="4">Ankyrin repeat domain-containing protein 40</fullName>
    </recommendedName>
</protein>
<keyword evidence="1" id="KW-0040">ANK repeat</keyword>
<feature type="repeat" description="ANK" evidence="1">
    <location>
        <begin position="41"/>
        <end position="73"/>
    </location>
</feature>
<dbReference type="InterPro" id="IPR039195">
    <property type="entry name" value="ANKRD40"/>
</dbReference>
<dbReference type="PhylomeDB" id="A7SM12"/>
<evidence type="ECO:0008006" key="4">
    <source>
        <dbReference type="Google" id="ProtNLM"/>
    </source>
</evidence>
<dbReference type="InterPro" id="IPR002110">
    <property type="entry name" value="Ankyrin_rpt"/>
</dbReference>
<dbReference type="HOGENOM" id="CLU_075403_0_0_1"/>
<dbReference type="PANTHER" id="PTHR24192:SF3">
    <property type="entry name" value="ANKYRIN REPEAT DOMAIN 40"/>
    <property type="match status" value="1"/>
</dbReference>